<protein>
    <recommendedName>
        <fullName evidence="5">Pentapeptide repeat-containing protein</fullName>
    </recommendedName>
</protein>
<dbReference type="OrthoDB" id="7775522at2"/>
<evidence type="ECO:0000256" key="2">
    <source>
        <dbReference type="SAM" id="SignalP"/>
    </source>
</evidence>
<evidence type="ECO:0000313" key="4">
    <source>
        <dbReference type="Proteomes" id="UP000199054"/>
    </source>
</evidence>
<organism evidence="3 4">
    <name type="scientific">Paracoccus alcaliphilus</name>
    <dbReference type="NCBI Taxonomy" id="34002"/>
    <lineage>
        <taxon>Bacteria</taxon>
        <taxon>Pseudomonadati</taxon>
        <taxon>Pseudomonadota</taxon>
        <taxon>Alphaproteobacteria</taxon>
        <taxon>Rhodobacterales</taxon>
        <taxon>Paracoccaceae</taxon>
        <taxon>Paracoccus</taxon>
    </lineage>
</organism>
<feature type="signal peptide" evidence="2">
    <location>
        <begin position="1"/>
        <end position="26"/>
    </location>
</feature>
<evidence type="ECO:0000256" key="1">
    <source>
        <dbReference type="SAM" id="MobiDB-lite"/>
    </source>
</evidence>
<dbReference type="EMBL" id="FODE01000024">
    <property type="protein sequence ID" value="SEN96216.1"/>
    <property type="molecule type" value="Genomic_DNA"/>
</dbReference>
<reference evidence="3 4" key="1">
    <citation type="submission" date="2016-10" db="EMBL/GenBank/DDBJ databases">
        <authorList>
            <person name="de Groot N.N."/>
        </authorList>
    </citation>
    <scope>NUCLEOTIDE SEQUENCE [LARGE SCALE GENOMIC DNA]</scope>
    <source>
        <strain evidence="3 4">DSM 8512</strain>
    </source>
</reference>
<dbReference type="RefSeq" id="WP_090614304.1">
    <property type="nucleotide sequence ID" value="NZ_CP067126.1"/>
</dbReference>
<evidence type="ECO:0000313" key="3">
    <source>
        <dbReference type="EMBL" id="SEN96216.1"/>
    </source>
</evidence>
<feature type="region of interest" description="Disordered" evidence="1">
    <location>
        <begin position="49"/>
        <end position="115"/>
    </location>
</feature>
<sequence length="141" mass="13952">MFVKLSSSYVAATAAAALMIGSAAFGQTAVGGQDISDADLPAVTEHCETLATGADASVDPGSGNPDAEDTEMSTMEATPDDTMPTDGTEGNADADAAEIMPDTAEATDGADGADGNVDADGFTGINLQDITLEDCEAAGLI</sequence>
<gene>
    <name evidence="3" type="ORF">SAMN04489859_102459</name>
</gene>
<evidence type="ECO:0008006" key="5">
    <source>
        <dbReference type="Google" id="ProtNLM"/>
    </source>
</evidence>
<accession>A0A1H8KUC7</accession>
<dbReference type="STRING" id="34002.SAMN04489859_102459"/>
<proteinExistence type="predicted"/>
<feature type="compositionally biased region" description="Low complexity" evidence="1">
    <location>
        <begin position="102"/>
        <end position="115"/>
    </location>
</feature>
<keyword evidence="4" id="KW-1185">Reference proteome</keyword>
<dbReference type="AlphaFoldDB" id="A0A1H8KUC7"/>
<feature type="chain" id="PRO_5011491647" description="Pentapeptide repeat-containing protein" evidence="2">
    <location>
        <begin position="27"/>
        <end position="141"/>
    </location>
</feature>
<keyword evidence="2" id="KW-0732">Signal</keyword>
<name>A0A1H8KUC7_9RHOB</name>
<dbReference type="Proteomes" id="UP000199054">
    <property type="component" value="Unassembled WGS sequence"/>
</dbReference>